<accession>A0ABD2Q0L8</accession>
<comment type="caution">
    <text evidence="1">The sequence shown here is derived from an EMBL/GenBank/DDBJ whole genome shotgun (WGS) entry which is preliminary data.</text>
</comment>
<evidence type="ECO:0008006" key="3">
    <source>
        <dbReference type="Google" id="ProtNLM"/>
    </source>
</evidence>
<proteinExistence type="predicted"/>
<keyword evidence="2" id="KW-1185">Reference proteome</keyword>
<reference evidence="1 2" key="1">
    <citation type="submission" date="2024-11" db="EMBL/GenBank/DDBJ databases">
        <title>Adaptive evolution of stress response genes in parasites aligns with host niche diversity.</title>
        <authorList>
            <person name="Hahn C."/>
            <person name="Resl P."/>
        </authorList>
    </citation>
    <scope>NUCLEOTIDE SEQUENCE [LARGE SCALE GENOMIC DNA]</scope>
    <source>
        <strain evidence="1">EGGRZ-B1_66</strain>
        <tissue evidence="1">Body</tissue>
    </source>
</reference>
<evidence type="ECO:0000313" key="1">
    <source>
        <dbReference type="EMBL" id="KAL3312642.1"/>
    </source>
</evidence>
<gene>
    <name evidence="1" type="ORF">Ciccas_008766</name>
</gene>
<sequence>MGGSIGDWGIGWALQSTLWEISATSICFWAPVTTPHAYSLRNCISFNPPGRTRSSLVYAMSLYSSAFPPFLFPPSHPTTTHISCSF</sequence>
<name>A0ABD2Q0L8_9PLAT</name>
<dbReference type="AlphaFoldDB" id="A0ABD2Q0L8"/>
<organism evidence="1 2">
    <name type="scientific">Cichlidogyrus casuarinus</name>
    <dbReference type="NCBI Taxonomy" id="1844966"/>
    <lineage>
        <taxon>Eukaryota</taxon>
        <taxon>Metazoa</taxon>
        <taxon>Spiralia</taxon>
        <taxon>Lophotrochozoa</taxon>
        <taxon>Platyhelminthes</taxon>
        <taxon>Monogenea</taxon>
        <taxon>Monopisthocotylea</taxon>
        <taxon>Dactylogyridea</taxon>
        <taxon>Ancyrocephalidae</taxon>
        <taxon>Cichlidogyrus</taxon>
    </lineage>
</organism>
<dbReference type="Proteomes" id="UP001626550">
    <property type="component" value="Unassembled WGS sequence"/>
</dbReference>
<evidence type="ECO:0000313" key="2">
    <source>
        <dbReference type="Proteomes" id="UP001626550"/>
    </source>
</evidence>
<protein>
    <recommendedName>
        <fullName evidence="3">Secreted protein</fullName>
    </recommendedName>
</protein>
<dbReference type="EMBL" id="JBJKFK010001617">
    <property type="protein sequence ID" value="KAL3312642.1"/>
    <property type="molecule type" value="Genomic_DNA"/>
</dbReference>